<sequence>MPHALTCRILGVSQAWFYKWRDRAPTTRQLRQDQLDTAIAARFTTSAGTYGSPRITRDLHQDGWRVSVNTVAARMAELAWSPASAANPGG</sequence>
<dbReference type="PANTHER" id="PTHR46889">
    <property type="entry name" value="TRANSPOSASE INSF FOR INSERTION SEQUENCE IS3B-RELATED"/>
    <property type="match status" value="1"/>
</dbReference>
<gene>
    <name evidence="2" type="ORF">Mco01_64500</name>
</gene>
<keyword evidence="3" id="KW-1185">Reference proteome</keyword>
<dbReference type="Pfam" id="PF13276">
    <property type="entry name" value="HTH_21"/>
    <property type="match status" value="1"/>
</dbReference>
<evidence type="ECO:0000313" key="3">
    <source>
        <dbReference type="Proteomes" id="UP000603904"/>
    </source>
</evidence>
<proteinExistence type="predicted"/>
<reference evidence="2 3" key="1">
    <citation type="submission" date="2021-01" db="EMBL/GenBank/DDBJ databases">
        <title>Whole genome shotgun sequence of Microbispora corallina NBRC 16416.</title>
        <authorList>
            <person name="Komaki H."/>
            <person name="Tamura T."/>
        </authorList>
    </citation>
    <scope>NUCLEOTIDE SEQUENCE [LARGE SCALE GENOMIC DNA]</scope>
    <source>
        <strain evidence="2 3">NBRC 16416</strain>
    </source>
</reference>
<dbReference type="Proteomes" id="UP000603904">
    <property type="component" value="Unassembled WGS sequence"/>
</dbReference>
<evidence type="ECO:0000259" key="1">
    <source>
        <dbReference type="Pfam" id="PF13276"/>
    </source>
</evidence>
<feature type="domain" description="HTH-like" evidence="1">
    <location>
        <begin position="33"/>
        <end position="78"/>
    </location>
</feature>
<accession>A0ABQ4G8R9</accession>
<dbReference type="InterPro" id="IPR050900">
    <property type="entry name" value="Transposase_IS3/IS150/IS904"/>
</dbReference>
<dbReference type="InterPro" id="IPR025948">
    <property type="entry name" value="HTH-like_dom"/>
</dbReference>
<protein>
    <recommendedName>
        <fullName evidence="1">HTH-like domain-containing protein</fullName>
    </recommendedName>
</protein>
<dbReference type="RefSeq" id="WP_204060559.1">
    <property type="nucleotide sequence ID" value="NZ_BAAAGP010000013.1"/>
</dbReference>
<dbReference type="EMBL" id="BOOC01000039">
    <property type="protein sequence ID" value="GIH43450.1"/>
    <property type="molecule type" value="Genomic_DNA"/>
</dbReference>
<name>A0ABQ4G8R9_9ACTN</name>
<comment type="caution">
    <text evidence="2">The sequence shown here is derived from an EMBL/GenBank/DDBJ whole genome shotgun (WGS) entry which is preliminary data.</text>
</comment>
<organism evidence="2 3">
    <name type="scientific">Microbispora corallina</name>
    <dbReference type="NCBI Taxonomy" id="83302"/>
    <lineage>
        <taxon>Bacteria</taxon>
        <taxon>Bacillati</taxon>
        <taxon>Actinomycetota</taxon>
        <taxon>Actinomycetes</taxon>
        <taxon>Streptosporangiales</taxon>
        <taxon>Streptosporangiaceae</taxon>
        <taxon>Microbispora</taxon>
    </lineage>
</organism>
<dbReference type="PANTHER" id="PTHR46889:SF6">
    <property type="entry name" value="TRANSPOSASE INSF FOR INSERTION SEQUENCE IS3B"/>
    <property type="match status" value="1"/>
</dbReference>
<evidence type="ECO:0000313" key="2">
    <source>
        <dbReference type="EMBL" id="GIH43450.1"/>
    </source>
</evidence>